<dbReference type="EMBL" id="LT981265">
    <property type="protein sequence ID" value="SPC34891.1"/>
    <property type="molecule type" value="Genomic_DNA"/>
</dbReference>
<evidence type="ECO:0000313" key="6">
    <source>
        <dbReference type="EMBL" id="SPC34891.1"/>
    </source>
</evidence>
<proteinExistence type="predicted"/>
<dbReference type="AlphaFoldDB" id="A0A2K5ATD4"/>
<evidence type="ECO:0000313" key="7">
    <source>
        <dbReference type="Proteomes" id="UP000236248"/>
    </source>
</evidence>
<keyword evidence="2" id="KW-0547">Nucleotide-binding</keyword>
<organism evidence="6 7">
    <name type="scientific">Candidatus Nitrosocaldus cavascurensis</name>
    <dbReference type="NCBI Taxonomy" id="2058097"/>
    <lineage>
        <taxon>Archaea</taxon>
        <taxon>Nitrososphaerota</taxon>
        <taxon>Nitrososphaeria</taxon>
        <taxon>Candidatus Nitrosocaldales</taxon>
        <taxon>Candidatus Nitrosocaldaceae</taxon>
        <taxon>Candidatus Nitrosocaldus</taxon>
    </lineage>
</organism>
<feature type="domain" description="DUF4443" evidence="5">
    <location>
        <begin position="110"/>
        <end position="207"/>
    </location>
</feature>
<dbReference type="Gene3D" id="1.10.10.10">
    <property type="entry name" value="Winged helix-like DNA-binding domain superfamily/Winged helix DNA-binding domain"/>
    <property type="match status" value="1"/>
</dbReference>
<dbReference type="InterPro" id="IPR036390">
    <property type="entry name" value="WH_DNA-bd_sf"/>
</dbReference>
<dbReference type="RefSeq" id="WP_103286538.1">
    <property type="nucleotide sequence ID" value="NZ_LT981265.1"/>
</dbReference>
<name>A0A2K5ATD4_9ARCH</name>
<dbReference type="Pfam" id="PF14544">
    <property type="entry name" value="DUF4443"/>
    <property type="match status" value="1"/>
</dbReference>
<dbReference type="InterPro" id="IPR036388">
    <property type="entry name" value="WH-like_DNA-bd_sf"/>
</dbReference>
<dbReference type="GeneID" id="41595711"/>
<keyword evidence="3" id="KW-0067">ATP-binding</keyword>
<dbReference type="SUPFAM" id="SSF55261">
    <property type="entry name" value="GAD domain-like"/>
    <property type="match status" value="1"/>
</dbReference>
<sequence length="220" mass="24189">MYEGGDELSLLIRVCSRYAPSRMLSFNMAHVIVALQLMGRLGRVSRAVLMRELMLGEGSVKTMIKHMRMYGLVETSRAGVMLTSKGKDLYARLSRVMVAEARIPNCSIAVGEFNYAVKVRGIANAIRSGVEQRDAAIKVGALGATTLVYRGSRFIMPGSGNSVYIKEQDVMDRLKDLMPEEDDVIIIGSASNVKVAELAAKYAVLTTLLNMLHYTHNSLL</sequence>
<keyword evidence="1" id="KW-0436">Ligase</keyword>
<evidence type="ECO:0000256" key="2">
    <source>
        <dbReference type="ARBA" id="ARBA00022741"/>
    </source>
</evidence>
<dbReference type="GO" id="GO:0004812">
    <property type="term" value="F:aminoacyl-tRNA ligase activity"/>
    <property type="evidence" value="ECO:0007669"/>
    <property type="project" value="InterPro"/>
</dbReference>
<keyword evidence="4" id="KW-0648">Protein biosynthesis</keyword>
<evidence type="ECO:0000259" key="5">
    <source>
        <dbReference type="Pfam" id="PF14544"/>
    </source>
</evidence>
<dbReference type="Proteomes" id="UP000236248">
    <property type="component" value="Chromosome NCAV"/>
</dbReference>
<dbReference type="InterPro" id="IPR004115">
    <property type="entry name" value="GAD-like_sf"/>
</dbReference>
<accession>A0A2K5ATD4</accession>
<dbReference type="GO" id="GO:0005524">
    <property type="term" value="F:ATP binding"/>
    <property type="evidence" value="ECO:0007669"/>
    <property type="project" value="UniProtKB-KW"/>
</dbReference>
<dbReference type="GO" id="GO:0005737">
    <property type="term" value="C:cytoplasm"/>
    <property type="evidence" value="ECO:0007669"/>
    <property type="project" value="InterPro"/>
</dbReference>
<protein>
    <recommendedName>
        <fullName evidence="5">DUF4443 domain-containing protein</fullName>
    </recommendedName>
</protein>
<evidence type="ECO:0000256" key="1">
    <source>
        <dbReference type="ARBA" id="ARBA00022598"/>
    </source>
</evidence>
<dbReference type="InterPro" id="IPR029349">
    <property type="entry name" value="DUF4443"/>
</dbReference>
<keyword evidence="7" id="KW-1185">Reference proteome</keyword>
<dbReference type="Gene3D" id="3.30.1360.30">
    <property type="entry name" value="GAD-like domain"/>
    <property type="match status" value="1"/>
</dbReference>
<gene>
    <name evidence="6" type="ORF">NCAV_1728</name>
</gene>
<dbReference type="KEGG" id="ncv:NCAV_1728"/>
<dbReference type="SUPFAM" id="SSF46785">
    <property type="entry name" value="Winged helix' DNA-binding domain"/>
    <property type="match status" value="1"/>
</dbReference>
<dbReference type="GO" id="GO:0006412">
    <property type="term" value="P:translation"/>
    <property type="evidence" value="ECO:0007669"/>
    <property type="project" value="UniProtKB-KW"/>
</dbReference>
<reference evidence="7" key="1">
    <citation type="submission" date="2018-01" db="EMBL/GenBank/DDBJ databases">
        <authorList>
            <person name="Kerou L M."/>
        </authorList>
    </citation>
    <scope>NUCLEOTIDE SEQUENCE [LARGE SCALE GENOMIC DNA]</scope>
    <source>
        <strain evidence="7">SCU2</strain>
    </source>
</reference>
<evidence type="ECO:0000256" key="4">
    <source>
        <dbReference type="ARBA" id="ARBA00022917"/>
    </source>
</evidence>
<evidence type="ECO:0000256" key="3">
    <source>
        <dbReference type="ARBA" id="ARBA00022840"/>
    </source>
</evidence>